<gene>
    <name evidence="2" type="ORF">KDA82_24670</name>
</gene>
<dbReference type="Pfam" id="PF16170">
    <property type="entry name" value="DUF4873"/>
    <property type="match status" value="1"/>
</dbReference>
<dbReference type="InterPro" id="IPR032371">
    <property type="entry name" value="DUF4873"/>
</dbReference>
<protein>
    <submittedName>
        <fullName evidence="2">DUF4873 domain-containing protein</fullName>
    </submittedName>
</protein>
<dbReference type="Proteomes" id="UP000675554">
    <property type="component" value="Unassembled WGS sequence"/>
</dbReference>
<name>A0A8T4IWQ8_9ACTN</name>
<dbReference type="EMBL" id="JAGSMN010000603">
    <property type="protein sequence ID" value="MBR7676145.1"/>
    <property type="molecule type" value="Genomic_DNA"/>
</dbReference>
<evidence type="ECO:0000259" key="1">
    <source>
        <dbReference type="Pfam" id="PF16170"/>
    </source>
</evidence>
<evidence type="ECO:0000313" key="3">
    <source>
        <dbReference type="Proteomes" id="UP000675554"/>
    </source>
</evidence>
<sequence>MESFYRGPARLISGGVEIAVEAALHLAPTDPETSWSGTIRSAEPGRSLWAQLEGDTATVRLPDGRAGRVLVRGAGFGPVEVSGEGQGPA</sequence>
<accession>A0A8T4IWQ8</accession>
<organism evidence="2 3">
    <name type="scientific">Streptomyces daliensis</name>
    <dbReference type="NCBI Taxonomy" id="299421"/>
    <lineage>
        <taxon>Bacteria</taxon>
        <taxon>Bacillati</taxon>
        <taxon>Actinomycetota</taxon>
        <taxon>Actinomycetes</taxon>
        <taxon>Kitasatosporales</taxon>
        <taxon>Streptomycetaceae</taxon>
        <taxon>Streptomyces</taxon>
    </lineage>
</organism>
<dbReference type="AlphaFoldDB" id="A0A8T4IWQ8"/>
<feature type="domain" description="DUF4873" evidence="1">
    <location>
        <begin position="3"/>
        <end position="88"/>
    </location>
</feature>
<proteinExistence type="predicted"/>
<keyword evidence="3" id="KW-1185">Reference proteome</keyword>
<comment type="caution">
    <text evidence="2">The sequence shown here is derived from an EMBL/GenBank/DDBJ whole genome shotgun (WGS) entry which is preliminary data.</text>
</comment>
<reference evidence="2" key="1">
    <citation type="submission" date="2021-04" db="EMBL/GenBank/DDBJ databases">
        <title>Sequencing of actinobacteria type strains.</title>
        <authorList>
            <person name="Nguyen G.-S."/>
            <person name="Wentzel A."/>
        </authorList>
    </citation>
    <scope>NUCLEOTIDE SEQUENCE</scope>
    <source>
        <strain evidence="2">DSM 42095</strain>
    </source>
</reference>
<evidence type="ECO:0000313" key="2">
    <source>
        <dbReference type="EMBL" id="MBR7676145.1"/>
    </source>
</evidence>